<evidence type="ECO:0000313" key="2">
    <source>
        <dbReference type="EMBL" id="KKN04186.1"/>
    </source>
</evidence>
<dbReference type="PIRSF" id="PIRSF006661">
    <property type="entry name" value="PP-lp_UCP006661"/>
    <property type="match status" value="1"/>
</dbReference>
<evidence type="ECO:0000259" key="1">
    <source>
        <dbReference type="Pfam" id="PF02540"/>
    </source>
</evidence>
<dbReference type="GO" id="GO:0006163">
    <property type="term" value="P:purine nucleotide metabolic process"/>
    <property type="evidence" value="ECO:0007669"/>
    <property type="project" value="UniProtKB-ARBA"/>
</dbReference>
<dbReference type="PANTHER" id="PTHR43169">
    <property type="entry name" value="EXSB FAMILY PROTEIN"/>
    <property type="match status" value="1"/>
</dbReference>
<feature type="domain" description="NAD/GMP synthase" evidence="1">
    <location>
        <begin position="24"/>
        <end position="97"/>
    </location>
</feature>
<dbReference type="InterPro" id="IPR005232">
    <property type="entry name" value="LarE"/>
</dbReference>
<comment type="caution">
    <text evidence="2">The sequence shown here is derived from an EMBL/GenBank/DDBJ whole genome shotgun (WGS) entry which is preliminary data.</text>
</comment>
<dbReference type="CDD" id="cd01990">
    <property type="entry name" value="LarE-like"/>
    <property type="match status" value="1"/>
</dbReference>
<dbReference type="InterPro" id="IPR022310">
    <property type="entry name" value="NAD/GMP_synthase"/>
</dbReference>
<accession>A0A0F9PSW6</accession>
<protein>
    <recommendedName>
        <fullName evidence="1">NAD/GMP synthase domain-containing protein</fullName>
    </recommendedName>
</protein>
<sequence>MNEINKLEIENLSKLTLSKYEKLKNILQEMGGVLVAFSGGVDSTFLLKIAHEVLGKNVLAVIASSETYPQREKEEALSLAQKFNIRYKVIETKELESSDFANNPPQRCYFCKKELFSKLKDIAEAEDIPYILDGSNYEDTADFRPGTKAAEELGIRSPLKEVHLGKSEIRQLSKRSSLPTWNKPSLACLSSRFPYYTRIDTNNLKQVSQAEECLRKLGFTQVRVRHHGQIARIEIELPEFPKITEKKVREAVIKNFKKFGYIYIALDLAGFRSGSMNEPLNLTSGKKQEEKRKPKKR</sequence>
<gene>
    <name evidence="2" type="ORF">LCGC14_1099960</name>
</gene>
<dbReference type="GO" id="GO:0016783">
    <property type="term" value="F:sulfurtransferase activity"/>
    <property type="evidence" value="ECO:0007669"/>
    <property type="project" value="InterPro"/>
</dbReference>
<dbReference type="InterPro" id="IPR052188">
    <property type="entry name" value="Ni-pincer_cofactor_biosynth"/>
</dbReference>
<proteinExistence type="predicted"/>
<dbReference type="PANTHER" id="PTHR43169:SF2">
    <property type="entry name" value="NAD_GMP SYNTHASE DOMAIN-CONTAINING PROTEIN"/>
    <property type="match status" value="1"/>
</dbReference>
<dbReference type="Pfam" id="PF02540">
    <property type="entry name" value="NAD_synthase"/>
    <property type="match status" value="1"/>
</dbReference>
<organism evidence="2">
    <name type="scientific">marine sediment metagenome</name>
    <dbReference type="NCBI Taxonomy" id="412755"/>
    <lineage>
        <taxon>unclassified sequences</taxon>
        <taxon>metagenomes</taxon>
        <taxon>ecological metagenomes</taxon>
    </lineage>
</organism>
<dbReference type="EMBL" id="LAZR01004947">
    <property type="protein sequence ID" value="KKN04186.1"/>
    <property type="molecule type" value="Genomic_DNA"/>
</dbReference>
<reference evidence="2" key="1">
    <citation type="journal article" date="2015" name="Nature">
        <title>Complex archaea that bridge the gap between prokaryotes and eukaryotes.</title>
        <authorList>
            <person name="Spang A."/>
            <person name="Saw J.H."/>
            <person name="Jorgensen S.L."/>
            <person name="Zaremba-Niedzwiedzka K."/>
            <person name="Martijn J."/>
            <person name="Lind A.E."/>
            <person name="van Eijk R."/>
            <person name="Schleper C."/>
            <person name="Guy L."/>
            <person name="Ettema T.J."/>
        </authorList>
    </citation>
    <scope>NUCLEOTIDE SEQUENCE</scope>
</reference>
<dbReference type="SUPFAM" id="SSF52402">
    <property type="entry name" value="Adenine nucleotide alpha hydrolases-like"/>
    <property type="match status" value="1"/>
</dbReference>
<dbReference type="Gene3D" id="3.40.50.620">
    <property type="entry name" value="HUPs"/>
    <property type="match status" value="1"/>
</dbReference>
<dbReference type="AlphaFoldDB" id="A0A0F9PSW6"/>
<name>A0A0F9PSW6_9ZZZZ</name>
<dbReference type="NCBIfam" id="TIGR00268">
    <property type="entry name" value="ATP-dependent sacrificial sulfur transferase LarE"/>
    <property type="match status" value="1"/>
</dbReference>
<dbReference type="InterPro" id="IPR014729">
    <property type="entry name" value="Rossmann-like_a/b/a_fold"/>
</dbReference>